<gene>
    <name evidence="2" type="ORF">B1199_17530</name>
</gene>
<dbReference type="SUPFAM" id="SSF47336">
    <property type="entry name" value="ACP-like"/>
    <property type="match status" value="1"/>
</dbReference>
<dbReference type="Pfam" id="PF00550">
    <property type="entry name" value="PP-binding"/>
    <property type="match status" value="1"/>
</dbReference>
<dbReference type="AlphaFoldDB" id="A0A244CLG7"/>
<sequence length="87" mass="9738">MSDILKQEIKQLIIDSLDLEDITADDIIDDEPLFIEGLGLDSIDALELGLAIKKRYEVKIEANSEQTKQSFSSVNALAEFIQQNKAQ</sequence>
<organism evidence="2 3">
    <name type="scientific">Pseudoalteromonas ulvae</name>
    <dbReference type="NCBI Taxonomy" id="107327"/>
    <lineage>
        <taxon>Bacteria</taxon>
        <taxon>Pseudomonadati</taxon>
        <taxon>Pseudomonadota</taxon>
        <taxon>Gammaproteobacteria</taxon>
        <taxon>Alteromonadales</taxon>
        <taxon>Pseudoalteromonadaceae</taxon>
        <taxon>Pseudoalteromonas</taxon>
    </lineage>
</organism>
<dbReference type="RefSeq" id="WP_086745434.1">
    <property type="nucleotide sequence ID" value="NZ_MWPV01000006.1"/>
</dbReference>
<evidence type="ECO:0000313" key="3">
    <source>
        <dbReference type="Proteomes" id="UP000194841"/>
    </source>
</evidence>
<dbReference type="OrthoDB" id="9803943at2"/>
<dbReference type="InterPro" id="IPR009081">
    <property type="entry name" value="PP-bd_ACP"/>
</dbReference>
<reference evidence="2 3" key="1">
    <citation type="submission" date="2017-02" db="EMBL/GenBank/DDBJ databases">
        <title>Pseudoalteromonas ulvae TC14 Genome.</title>
        <authorList>
            <person name="Molmeret M."/>
        </authorList>
    </citation>
    <scope>NUCLEOTIDE SEQUENCE [LARGE SCALE GENOMIC DNA]</scope>
    <source>
        <strain evidence="2">TC14</strain>
    </source>
</reference>
<comment type="caution">
    <text evidence="2">The sequence shown here is derived from an EMBL/GenBank/DDBJ whole genome shotgun (WGS) entry which is preliminary data.</text>
</comment>
<dbReference type="NCBIfam" id="NF006617">
    <property type="entry name" value="PRK09184.1"/>
    <property type="match status" value="1"/>
</dbReference>
<proteinExistence type="predicted"/>
<protein>
    <submittedName>
        <fullName evidence="2">Acyl carrier protein</fullName>
    </submittedName>
</protein>
<keyword evidence="3" id="KW-1185">Reference proteome</keyword>
<feature type="domain" description="Carrier" evidence="1">
    <location>
        <begin position="3"/>
        <end position="85"/>
    </location>
</feature>
<name>A0A244CLG7_PSEDV</name>
<dbReference type="EMBL" id="MWPV01000006">
    <property type="protein sequence ID" value="OUL56463.1"/>
    <property type="molecule type" value="Genomic_DNA"/>
</dbReference>
<evidence type="ECO:0000313" key="2">
    <source>
        <dbReference type="EMBL" id="OUL56463.1"/>
    </source>
</evidence>
<dbReference type="InterPro" id="IPR036736">
    <property type="entry name" value="ACP-like_sf"/>
</dbReference>
<dbReference type="PROSITE" id="PS50075">
    <property type="entry name" value="CARRIER"/>
    <property type="match status" value="1"/>
</dbReference>
<dbReference type="Proteomes" id="UP000194841">
    <property type="component" value="Unassembled WGS sequence"/>
</dbReference>
<accession>A0A244CLG7</accession>
<dbReference type="Gene3D" id="1.10.1200.10">
    <property type="entry name" value="ACP-like"/>
    <property type="match status" value="1"/>
</dbReference>
<evidence type="ECO:0000259" key="1">
    <source>
        <dbReference type="PROSITE" id="PS50075"/>
    </source>
</evidence>